<dbReference type="Pfam" id="PF00069">
    <property type="entry name" value="Pkinase"/>
    <property type="match status" value="1"/>
</dbReference>
<proteinExistence type="inferred from homology"/>
<dbReference type="GO" id="GO:0005524">
    <property type="term" value="F:ATP binding"/>
    <property type="evidence" value="ECO:0007669"/>
    <property type="project" value="UniProtKB-UniRule"/>
</dbReference>
<evidence type="ECO:0000256" key="1">
    <source>
        <dbReference type="ARBA" id="ARBA00012513"/>
    </source>
</evidence>
<keyword evidence="8" id="KW-0418">Kinase</keyword>
<evidence type="ECO:0000256" key="3">
    <source>
        <dbReference type="ARBA" id="ARBA00022840"/>
    </source>
</evidence>
<dbReference type="AlphaFoldDB" id="A0A194QDR5"/>
<dbReference type="PANTHER" id="PTHR11909">
    <property type="entry name" value="CASEIN KINASE-RELATED"/>
    <property type="match status" value="1"/>
</dbReference>
<dbReference type="PROSITE" id="PS50011">
    <property type="entry name" value="PROTEIN_KINASE_DOM"/>
    <property type="match status" value="1"/>
</dbReference>
<feature type="compositionally biased region" description="Polar residues" evidence="6">
    <location>
        <begin position="334"/>
        <end position="349"/>
    </location>
</feature>
<evidence type="ECO:0000259" key="7">
    <source>
        <dbReference type="PROSITE" id="PS50011"/>
    </source>
</evidence>
<gene>
    <name evidence="8" type="ORF">RR46_04214</name>
</gene>
<evidence type="ECO:0000256" key="5">
    <source>
        <dbReference type="RuleBase" id="RU000304"/>
    </source>
</evidence>
<keyword evidence="5" id="KW-0723">Serine/threonine-protein kinase</keyword>
<feature type="region of interest" description="Disordered" evidence="6">
    <location>
        <begin position="297"/>
        <end position="358"/>
    </location>
</feature>
<dbReference type="InterPro" id="IPR008271">
    <property type="entry name" value="Ser/Thr_kinase_AS"/>
</dbReference>
<dbReference type="SMART" id="SM00220">
    <property type="entry name" value="S_TKc"/>
    <property type="match status" value="1"/>
</dbReference>
<evidence type="ECO:0000313" key="8">
    <source>
        <dbReference type="EMBL" id="KPJ03602.1"/>
    </source>
</evidence>
<dbReference type="EMBL" id="KQ459144">
    <property type="protein sequence ID" value="KPJ03602.1"/>
    <property type="molecule type" value="Genomic_DNA"/>
</dbReference>
<organism evidence="8 9">
    <name type="scientific">Papilio xuthus</name>
    <name type="common">Asian swallowtail butterfly</name>
    <dbReference type="NCBI Taxonomy" id="66420"/>
    <lineage>
        <taxon>Eukaryota</taxon>
        <taxon>Metazoa</taxon>
        <taxon>Ecdysozoa</taxon>
        <taxon>Arthropoda</taxon>
        <taxon>Hexapoda</taxon>
        <taxon>Insecta</taxon>
        <taxon>Pterygota</taxon>
        <taxon>Neoptera</taxon>
        <taxon>Endopterygota</taxon>
        <taxon>Lepidoptera</taxon>
        <taxon>Glossata</taxon>
        <taxon>Ditrysia</taxon>
        <taxon>Papilionoidea</taxon>
        <taxon>Papilionidae</taxon>
        <taxon>Papilioninae</taxon>
        <taxon>Papilio</taxon>
    </lineage>
</organism>
<keyword evidence="2 4" id="KW-0547">Nucleotide-binding</keyword>
<dbReference type="PROSITE" id="PS00108">
    <property type="entry name" value="PROTEIN_KINASE_ST"/>
    <property type="match status" value="1"/>
</dbReference>
<dbReference type="FunFam" id="1.10.510.10:FF:001190">
    <property type="entry name" value="Uncharacterized protein"/>
    <property type="match status" value="1"/>
</dbReference>
<evidence type="ECO:0000313" key="9">
    <source>
        <dbReference type="Proteomes" id="UP000053268"/>
    </source>
</evidence>
<dbReference type="InterPro" id="IPR050235">
    <property type="entry name" value="CK1_Ser-Thr_kinase"/>
</dbReference>
<dbReference type="InterPro" id="IPR000719">
    <property type="entry name" value="Prot_kinase_dom"/>
</dbReference>
<feature type="compositionally biased region" description="Basic and acidic residues" evidence="6">
    <location>
        <begin position="86"/>
        <end position="100"/>
    </location>
</feature>
<evidence type="ECO:0000256" key="2">
    <source>
        <dbReference type="ARBA" id="ARBA00022741"/>
    </source>
</evidence>
<dbReference type="InterPro" id="IPR011009">
    <property type="entry name" value="Kinase-like_dom_sf"/>
</dbReference>
<feature type="domain" description="Protein kinase" evidence="7">
    <location>
        <begin position="17"/>
        <end position="272"/>
    </location>
</feature>
<dbReference type="Gene3D" id="1.10.510.10">
    <property type="entry name" value="Transferase(Phosphotransferase) domain 1"/>
    <property type="match status" value="1"/>
</dbReference>
<accession>A0A194QDR5</accession>
<dbReference type="PROSITE" id="PS00107">
    <property type="entry name" value="PROTEIN_KINASE_ATP"/>
    <property type="match status" value="1"/>
</dbReference>
<keyword evidence="8" id="KW-0808">Transferase</keyword>
<name>A0A194QDR5_PAPXU</name>
<keyword evidence="9" id="KW-1185">Reference proteome</keyword>
<dbReference type="Proteomes" id="UP000053268">
    <property type="component" value="Unassembled WGS sequence"/>
</dbReference>
<evidence type="ECO:0000256" key="6">
    <source>
        <dbReference type="SAM" id="MobiDB-lite"/>
    </source>
</evidence>
<dbReference type="EC" id="2.7.11.1" evidence="1"/>
<dbReference type="InterPro" id="IPR017441">
    <property type="entry name" value="Protein_kinase_ATP_BS"/>
</dbReference>
<reference evidence="8 9" key="1">
    <citation type="journal article" date="2015" name="Nat. Commun.">
        <title>Outbred genome sequencing and CRISPR/Cas9 gene editing in butterflies.</title>
        <authorList>
            <person name="Li X."/>
            <person name="Fan D."/>
            <person name="Zhang W."/>
            <person name="Liu G."/>
            <person name="Zhang L."/>
            <person name="Zhao L."/>
            <person name="Fang X."/>
            <person name="Chen L."/>
            <person name="Dong Y."/>
            <person name="Chen Y."/>
            <person name="Ding Y."/>
            <person name="Zhao R."/>
            <person name="Feng M."/>
            <person name="Zhu Y."/>
            <person name="Feng Y."/>
            <person name="Jiang X."/>
            <person name="Zhu D."/>
            <person name="Xiang H."/>
            <person name="Feng X."/>
            <person name="Li S."/>
            <person name="Wang J."/>
            <person name="Zhang G."/>
            <person name="Kronforst M.R."/>
            <person name="Wang W."/>
        </authorList>
    </citation>
    <scope>NUCLEOTIDE SEQUENCE [LARGE SCALE GENOMIC DNA]</scope>
    <source>
        <strain evidence="8">Ya'a_city_454_Px</strain>
        <tissue evidence="8">Whole body</tissue>
    </source>
</reference>
<feature type="binding site" evidence="4">
    <location>
        <position position="45"/>
    </location>
    <ligand>
        <name>ATP</name>
        <dbReference type="ChEBI" id="CHEBI:30616"/>
    </ligand>
</feature>
<feature type="region of interest" description="Disordered" evidence="6">
    <location>
        <begin position="81"/>
        <end position="101"/>
    </location>
</feature>
<evidence type="ECO:0000256" key="4">
    <source>
        <dbReference type="PROSITE-ProRule" id="PRU10141"/>
    </source>
</evidence>
<comment type="similarity">
    <text evidence="5">Belongs to the protein kinase superfamily.</text>
</comment>
<dbReference type="STRING" id="66420.A0A194QDR5"/>
<dbReference type="GO" id="GO:0004674">
    <property type="term" value="F:protein serine/threonine kinase activity"/>
    <property type="evidence" value="ECO:0007669"/>
    <property type="project" value="UniProtKB-KW"/>
</dbReference>
<keyword evidence="3 4" id="KW-0067">ATP-binding</keyword>
<sequence length="358" mass="41330">MATIKKHTIIETGIGEYKVIRKIGCGSFGDIYLAVNDLKKEVAVKIENIKARHPQLLYESRVYKMLQGGIGIPHIRKNMGPNLRVKPFDQKKKSKSEHQGRSYADQMLGRVEFIHCKCFIHRDIKPDNFLMGIGRHCNKLYMIDFGLAKKFRDLRTRAHISYREDKNLTGTARYASINAHLGIEQSRRDDMESLGYVLMYFNRGSLPWQGLKAITKKQKYERISEKKMSTPVEVLCKGFPAEFAMYLNYCRGLTFDEAPDYMYLRQLFRILFRTMNYQYDYTFDWTILRQRKQTMEAGAAAADRRSPSVQRRAQQPPQPPPNNEVKSAHATADSAANKQTVKGHQSVSQMKKKLTAIS</sequence>
<protein>
    <recommendedName>
        <fullName evidence="1">non-specific serine/threonine protein kinase</fullName>
        <ecNumber evidence="1">2.7.11.1</ecNumber>
    </recommendedName>
</protein>
<dbReference type="SUPFAM" id="SSF56112">
    <property type="entry name" value="Protein kinase-like (PK-like)"/>
    <property type="match status" value="1"/>
</dbReference>